<accession>A0A101JF35</accession>
<dbReference type="PANTHER" id="PTHR11011">
    <property type="entry name" value="MALE STERILITY PROTEIN 2-RELATED"/>
    <property type="match status" value="1"/>
</dbReference>
<dbReference type="Proteomes" id="UP000053244">
    <property type="component" value="Unassembled WGS sequence"/>
</dbReference>
<dbReference type="SUPFAM" id="SSF51735">
    <property type="entry name" value="NAD(P)-binding Rossmann-fold domains"/>
    <property type="match status" value="1"/>
</dbReference>
<dbReference type="AlphaFoldDB" id="A0A101JF35"/>
<sequence>MTTHVVTGATGLVGAALVLELLTRTDATVICLVRPGRSSATERLTTALTAAARAYGREETNVDEQICRAVPADLTQDRCGVDPAEIGPVDEFWHCAADLRYEDRHRDLLFATNVDGTRHAHDLALATGATVFNYVSTAYVAGRRTGLLREEPAPAGLGNNHYEESKTAAEHLLAATTGPVIRVLRPSIVIGHSRTMAVAGGRTGLYTIHRRVHQLDRMLTLLGDAEGRGRPLRIRAEADSPINVVPVDLVAADAVALSTAGAPAGTYHLAHPAPMRLRPGLDLMFAMSGLAAPLLVGDDDGFTQIDREFDRRLDFHRSYMSGQKVFDQSALRAVLPDAALLSWTIDAPTLERVFGWHLDQLSATASVRAAVR</sequence>
<dbReference type="InterPro" id="IPR013120">
    <property type="entry name" value="FAR_NAD-bd"/>
</dbReference>
<evidence type="ECO:0000259" key="1">
    <source>
        <dbReference type="Pfam" id="PF07993"/>
    </source>
</evidence>
<dbReference type="Pfam" id="PF07993">
    <property type="entry name" value="NAD_binding_4"/>
    <property type="match status" value="1"/>
</dbReference>
<gene>
    <name evidence="2" type="ORF">ADL15_40060</name>
</gene>
<dbReference type="EMBL" id="LLZH01000311">
    <property type="protein sequence ID" value="KUL25683.1"/>
    <property type="molecule type" value="Genomic_DNA"/>
</dbReference>
<proteinExistence type="predicted"/>
<feature type="domain" description="Thioester reductase (TE)" evidence="1">
    <location>
        <begin position="6"/>
        <end position="252"/>
    </location>
</feature>
<dbReference type="Gene3D" id="3.40.50.720">
    <property type="entry name" value="NAD(P)-binding Rossmann-like Domain"/>
    <property type="match status" value="1"/>
</dbReference>
<reference evidence="2 3" key="1">
    <citation type="submission" date="2015-10" db="EMBL/GenBank/DDBJ databases">
        <authorList>
            <person name="Gilbert D.G."/>
        </authorList>
    </citation>
    <scope>NUCLEOTIDE SEQUENCE [LARGE SCALE GENOMIC DNA]</scope>
    <source>
        <strain evidence="2 3">NRRL B-16712</strain>
    </source>
</reference>
<evidence type="ECO:0000313" key="2">
    <source>
        <dbReference type="EMBL" id="KUL25683.1"/>
    </source>
</evidence>
<evidence type="ECO:0000313" key="3">
    <source>
        <dbReference type="Proteomes" id="UP000053244"/>
    </source>
</evidence>
<dbReference type="PANTHER" id="PTHR11011:SF45">
    <property type="entry name" value="FATTY ACYL-COA REDUCTASE CG8306-RELATED"/>
    <property type="match status" value="1"/>
</dbReference>
<dbReference type="InterPro" id="IPR036291">
    <property type="entry name" value="NAD(P)-bd_dom_sf"/>
</dbReference>
<name>A0A101JF35_9ACTN</name>
<dbReference type="InterPro" id="IPR026055">
    <property type="entry name" value="FAR"/>
</dbReference>
<protein>
    <recommendedName>
        <fullName evidence="1">Thioester reductase (TE) domain-containing protein</fullName>
    </recommendedName>
</protein>
<organism evidence="2 3">
    <name type="scientific">Actinoplanes awajinensis subsp. mycoplanecinus</name>
    <dbReference type="NCBI Taxonomy" id="135947"/>
    <lineage>
        <taxon>Bacteria</taxon>
        <taxon>Bacillati</taxon>
        <taxon>Actinomycetota</taxon>
        <taxon>Actinomycetes</taxon>
        <taxon>Micromonosporales</taxon>
        <taxon>Micromonosporaceae</taxon>
        <taxon>Actinoplanes</taxon>
    </lineage>
</organism>
<dbReference type="GO" id="GO:0080019">
    <property type="term" value="F:alcohol-forming very long-chain fatty acyl-CoA reductase activity"/>
    <property type="evidence" value="ECO:0007669"/>
    <property type="project" value="InterPro"/>
</dbReference>
<dbReference type="RefSeq" id="WP_067703166.1">
    <property type="nucleotide sequence ID" value="NZ_LLZH01000311.1"/>
</dbReference>
<comment type="caution">
    <text evidence="2">The sequence shown here is derived from an EMBL/GenBank/DDBJ whole genome shotgun (WGS) entry which is preliminary data.</text>
</comment>
<dbReference type="GO" id="GO:0035336">
    <property type="term" value="P:long-chain fatty-acyl-CoA metabolic process"/>
    <property type="evidence" value="ECO:0007669"/>
    <property type="project" value="TreeGrafter"/>
</dbReference>
<keyword evidence="3" id="KW-1185">Reference proteome</keyword>